<dbReference type="Gene3D" id="1.25.40.10">
    <property type="entry name" value="Tetratricopeptide repeat domain"/>
    <property type="match status" value="2"/>
</dbReference>
<dbReference type="GO" id="GO:0016192">
    <property type="term" value="P:vesicle-mediated transport"/>
    <property type="evidence" value="ECO:0007669"/>
    <property type="project" value="UniProtKB-KW"/>
</dbReference>
<keyword evidence="4" id="KW-0931">ER-Golgi transport</keyword>
<dbReference type="AlphaFoldDB" id="A0A1W4WGC4"/>
<evidence type="ECO:0000256" key="8">
    <source>
        <dbReference type="ARBA" id="ARBA00042485"/>
    </source>
</evidence>
<dbReference type="GeneID" id="108735518"/>
<dbReference type="PANTHER" id="PTHR13768">
    <property type="entry name" value="SOLUBLE NSF ATTACHMENT PROTEIN SNAP"/>
    <property type="match status" value="1"/>
</dbReference>
<evidence type="ECO:0000256" key="9">
    <source>
        <dbReference type="SAM" id="MobiDB-lite"/>
    </source>
</evidence>
<keyword evidence="3" id="KW-0813">Transport</keyword>
<evidence type="ECO:0000256" key="2">
    <source>
        <dbReference type="ARBA" id="ARBA00010050"/>
    </source>
</evidence>
<dbReference type="FunCoup" id="A0A1W4WGC4">
    <property type="interactions" value="1726"/>
</dbReference>
<dbReference type="Pfam" id="PF14938">
    <property type="entry name" value="SNAP"/>
    <property type="match status" value="1"/>
</dbReference>
<dbReference type="PANTHER" id="PTHR13768:SF2">
    <property type="entry name" value="GAMMA-SOLUBLE NSF ATTACHMENT PROTEIN"/>
    <property type="match status" value="1"/>
</dbReference>
<dbReference type="GO" id="GO:0019905">
    <property type="term" value="F:syntaxin binding"/>
    <property type="evidence" value="ECO:0007669"/>
    <property type="project" value="TreeGrafter"/>
</dbReference>
<dbReference type="GO" id="GO:0006886">
    <property type="term" value="P:intracellular protein transport"/>
    <property type="evidence" value="ECO:0007669"/>
    <property type="project" value="InterPro"/>
</dbReference>
<organism evidence="10 11">
    <name type="scientific">Agrilus planipennis</name>
    <name type="common">Emerald ash borer</name>
    <name type="synonym">Agrilus marcopoli</name>
    <dbReference type="NCBI Taxonomy" id="224129"/>
    <lineage>
        <taxon>Eukaryota</taxon>
        <taxon>Metazoa</taxon>
        <taxon>Ecdysozoa</taxon>
        <taxon>Arthropoda</taxon>
        <taxon>Hexapoda</taxon>
        <taxon>Insecta</taxon>
        <taxon>Pterygota</taxon>
        <taxon>Neoptera</taxon>
        <taxon>Endopterygota</taxon>
        <taxon>Coleoptera</taxon>
        <taxon>Polyphaga</taxon>
        <taxon>Elateriformia</taxon>
        <taxon>Buprestoidea</taxon>
        <taxon>Buprestidae</taxon>
        <taxon>Agrilinae</taxon>
        <taxon>Agrilus</taxon>
    </lineage>
</organism>
<dbReference type="GO" id="GO:0031201">
    <property type="term" value="C:SNARE complex"/>
    <property type="evidence" value="ECO:0007669"/>
    <property type="project" value="TreeGrafter"/>
</dbReference>
<dbReference type="Proteomes" id="UP000192223">
    <property type="component" value="Unplaced"/>
</dbReference>
<dbReference type="InterPro" id="IPR011990">
    <property type="entry name" value="TPR-like_helical_dom_sf"/>
</dbReference>
<keyword evidence="10" id="KW-1185">Reference proteome</keyword>
<dbReference type="InParanoid" id="A0A1W4WGC4"/>
<comment type="subcellular location">
    <subcellularLocation>
        <location evidence="1">Membrane</location>
        <topology evidence="1">Peripheral membrane protein</topology>
    </subcellularLocation>
</comment>
<keyword evidence="5" id="KW-0653">Protein transport</keyword>
<evidence type="ECO:0000256" key="1">
    <source>
        <dbReference type="ARBA" id="ARBA00004170"/>
    </source>
</evidence>
<sequence>MNISKKIEEGLEHIRVAEKNLKTSFLKWRPDYELAAEEYNKAATCFRNAKSFEQCKECLLKASDCHKQNRSFVYLQMQDSVRQSAEYMSKVSRLHVKLKQYDLAADAIRREIGLLQQTESYQATGRLAVALVLVQLAREDVVAAEKAFKEWGNYCEGPEVQTLEMLLQAYDDEDPDVAKKALNNPFIKHMDVEYAILARDLKLPEGISCPPKATVRENAAPSYVSPNLQTTATIEEHTPEEVETRQITDNLKPGNDEEEFEGSLC</sequence>
<evidence type="ECO:0000256" key="5">
    <source>
        <dbReference type="ARBA" id="ARBA00022927"/>
    </source>
</evidence>
<dbReference type="GO" id="GO:0005483">
    <property type="term" value="F:soluble NSF attachment protein activity"/>
    <property type="evidence" value="ECO:0007669"/>
    <property type="project" value="TreeGrafter"/>
</dbReference>
<reference evidence="11" key="1">
    <citation type="submission" date="2025-08" db="UniProtKB">
        <authorList>
            <consortium name="RefSeq"/>
        </authorList>
    </citation>
    <scope>IDENTIFICATION</scope>
    <source>
        <tissue evidence="11">Entire body</tissue>
    </source>
</reference>
<evidence type="ECO:0000313" key="10">
    <source>
        <dbReference type="Proteomes" id="UP000192223"/>
    </source>
</evidence>
<protein>
    <recommendedName>
        <fullName evidence="7">Gamma-soluble NSF attachment protein</fullName>
    </recommendedName>
    <alternativeName>
        <fullName evidence="8">N-ethylmaleimide-sensitive factor attachment protein gamma</fullName>
    </alternativeName>
</protein>
<dbReference type="GO" id="GO:0005774">
    <property type="term" value="C:vacuolar membrane"/>
    <property type="evidence" value="ECO:0007669"/>
    <property type="project" value="TreeGrafter"/>
</dbReference>
<feature type="region of interest" description="Disordered" evidence="9">
    <location>
        <begin position="235"/>
        <end position="265"/>
    </location>
</feature>
<gene>
    <name evidence="11" type="primary">LOC108735518</name>
</gene>
<evidence type="ECO:0000256" key="6">
    <source>
        <dbReference type="ARBA" id="ARBA00023136"/>
    </source>
</evidence>
<feature type="compositionally biased region" description="Acidic residues" evidence="9">
    <location>
        <begin position="256"/>
        <end position="265"/>
    </location>
</feature>
<feature type="compositionally biased region" description="Basic and acidic residues" evidence="9">
    <location>
        <begin position="235"/>
        <end position="246"/>
    </location>
</feature>
<dbReference type="RefSeq" id="XP_018323006.1">
    <property type="nucleotide sequence ID" value="XM_018467504.2"/>
</dbReference>
<dbReference type="OrthoDB" id="26569at2759"/>
<dbReference type="InterPro" id="IPR000744">
    <property type="entry name" value="NSF_attach"/>
</dbReference>
<dbReference type="KEGG" id="apln:108735518"/>
<keyword evidence="6" id="KW-0472">Membrane</keyword>
<dbReference type="SUPFAM" id="SSF48452">
    <property type="entry name" value="TPR-like"/>
    <property type="match status" value="1"/>
</dbReference>
<comment type="similarity">
    <text evidence="2">Belongs to the SNAP family.</text>
</comment>
<evidence type="ECO:0000256" key="7">
    <source>
        <dbReference type="ARBA" id="ARBA00040047"/>
    </source>
</evidence>
<dbReference type="STRING" id="224129.A0A1W4WGC4"/>
<evidence type="ECO:0000313" key="11">
    <source>
        <dbReference type="RefSeq" id="XP_018323006.1"/>
    </source>
</evidence>
<evidence type="ECO:0000256" key="4">
    <source>
        <dbReference type="ARBA" id="ARBA00022892"/>
    </source>
</evidence>
<name>A0A1W4WGC4_AGRPL</name>
<evidence type="ECO:0000256" key="3">
    <source>
        <dbReference type="ARBA" id="ARBA00022448"/>
    </source>
</evidence>
<proteinExistence type="inferred from homology"/>
<accession>A0A1W4WGC4</accession>